<dbReference type="EMBL" id="CP036273">
    <property type="protein sequence ID" value="QDU18295.1"/>
    <property type="molecule type" value="Genomic_DNA"/>
</dbReference>
<reference evidence="4 5" key="1">
    <citation type="submission" date="2019-02" db="EMBL/GenBank/DDBJ databases">
        <title>Deep-cultivation of Planctomycetes and their phenomic and genomic characterization uncovers novel biology.</title>
        <authorList>
            <person name="Wiegand S."/>
            <person name="Jogler M."/>
            <person name="Boedeker C."/>
            <person name="Pinto D."/>
            <person name="Vollmers J."/>
            <person name="Rivas-Marin E."/>
            <person name="Kohn T."/>
            <person name="Peeters S.H."/>
            <person name="Heuer A."/>
            <person name="Rast P."/>
            <person name="Oberbeckmann S."/>
            <person name="Bunk B."/>
            <person name="Jeske O."/>
            <person name="Meyerdierks A."/>
            <person name="Storesund J.E."/>
            <person name="Kallscheuer N."/>
            <person name="Luecker S."/>
            <person name="Lage O.M."/>
            <person name="Pohl T."/>
            <person name="Merkel B.J."/>
            <person name="Hornburger P."/>
            <person name="Mueller R.-W."/>
            <person name="Bruemmer F."/>
            <person name="Labrenz M."/>
            <person name="Spormann A.M."/>
            <person name="Op den Camp H."/>
            <person name="Overmann J."/>
            <person name="Amann R."/>
            <person name="Jetten M.S.M."/>
            <person name="Mascher T."/>
            <person name="Medema M.H."/>
            <person name="Devos D.P."/>
            <person name="Kaster A.-K."/>
            <person name="Ovreas L."/>
            <person name="Rohde M."/>
            <person name="Galperin M.Y."/>
            <person name="Jogler C."/>
        </authorList>
    </citation>
    <scope>NUCLEOTIDE SEQUENCE [LARGE SCALE GENOMIC DNA]</scope>
    <source>
        <strain evidence="4 5">ETA_A1</strain>
    </source>
</reference>
<evidence type="ECO:0000313" key="4">
    <source>
        <dbReference type="EMBL" id="QDU18295.1"/>
    </source>
</evidence>
<dbReference type="PANTHER" id="PTHR48125:SF10">
    <property type="entry name" value="OS12G0136300 PROTEIN"/>
    <property type="match status" value="1"/>
</dbReference>
<dbReference type="AlphaFoldDB" id="A0A517XLA7"/>
<keyword evidence="2" id="KW-0472">Membrane</keyword>
<proteinExistence type="predicted"/>
<keyword evidence="2" id="KW-1133">Transmembrane helix</keyword>
<dbReference type="Proteomes" id="UP000319576">
    <property type="component" value="Chromosome"/>
</dbReference>
<dbReference type="InterPro" id="IPR015943">
    <property type="entry name" value="WD40/YVTN_repeat-like_dom_sf"/>
</dbReference>
<organism evidence="4 5">
    <name type="scientific">Urbifossiella limnaea</name>
    <dbReference type="NCBI Taxonomy" id="2528023"/>
    <lineage>
        <taxon>Bacteria</taxon>
        <taxon>Pseudomonadati</taxon>
        <taxon>Planctomycetota</taxon>
        <taxon>Planctomycetia</taxon>
        <taxon>Gemmatales</taxon>
        <taxon>Gemmataceae</taxon>
        <taxon>Urbifossiella</taxon>
    </lineage>
</organism>
<dbReference type="PANTHER" id="PTHR48125">
    <property type="entry name" value="LP07818P1"/>
    <property type="match status" value="1"/>
</dbReference>
<feature type="compositionally biased region" description="Basic and acidic residues" evidence="1">
    <location>
        <begin position="49"/>
        <end position="62"/>
    </location>
</feature>
<feature type="compositionally biased region" description="Pro residues" evidence="1">
    <location>
        <begin position="119"/>
        <end position="132"/>
    </location>
</feature>
<keyword evidence="5" id="KW-1185">Reference proteome</keyword>
<gene>
    <name evidence="4" type="primary">bamB_1</name>
    <name evidence="4" type="ORF">ETAA1_01800</name>
</gene>
<dbReference type="InterPro" id="IPR002372">
    <property type="entry name" value="PQQ_rpt_dom"/>
</dbReference>
<feature type="region of interest" description="Disordered" evidence="1">
    <location>
        <begin position="43"/>
        <end position="149"/>
    </location>
</feature>
<accession>A0A517XLA7</accession>
<dbReference type="SUPFAM" id="SSF50998">
    <property type="entry name" value="Quinoprotein alcohol dehydrogenase-like"/>
    <property type="match status" value="2"/>
</dbReference>
<feature type="domain" description="Pyrrolo-quinoline quinone repeat" evidence="3">
    <location>
        <begin position="458"/>
        <end position="572"/>
    </location>
</feature>
<evidence type="ECO:0000313" key="5">
    <source>
        <dbReference type="Proteomes" id="UP000319576"/>
    </source>
</evidence>
<dbReference type="InterPro" id="IPR011047">
    <property type="entry name" value="Quinoprotein_ADH-like_sf"/>
</dbReference>
<protein>
    <submittedName>
        <fullName evidence="4">Outer membrane protein assembly factor BamB</fullName>
    </submittedName>
</protein>
<dbReference type="SUPFAM" id="SSF69322">
    <property type="entry name" value="Tricorn protease domain 2"/>
    <property type="match status" value="1"/>
</dbReference>
<dbReference type="Pfam" id="PF13360">
    <property type="entry name" value="PQQ_2"/>
    <property type="match status" value="1"/>
</dbReference>
<feature type="transmembrane region" description="Helical" evidence="2">
    <location>
        <begin position="156"/>
        <end position="180"/>
    </location>
</feature>
<evidence type="ECO:0000256" key="1">
    <source>
        <dbReference type="SAM" id="MobiDB-lite"/>
    </source>
</evidence>
<dbReference type="KEGG" id="uli:ETAA1_01800"/>
<dbReference type="Gene3D" id="2.130.10.10">
    <property type="entry name" value="YVTN repeat-like/Quinoprotein amine dehydrogenase"/>
    <property type="match status" value="2"/>
</dbReference>
<name>A0A517XLA7_9BACT</name>
<dbReference type="RefSeq" id="WP_202920567.1">
    <property type="nucleotide sequence ID" value="NZ_CP036273.1"/>
</dbReference>
<evidence type="ECO:0000259" key="3">
    <source>
        <dbReference type="Pfam" id="PF13360"/>
    </source>
</evidence>
<sequence>MSIAAECPHCETRFHLQPELAGRTMRCPNPDCRQVFEVAAALPPLPTMPRDDSTPPFRRPEPEVVEAQLAPAPPKAKPKPPKPARPPKVVEAEVVSPAKARPAAGPKEVVWTPGADLPPSAPPPAAPPPPKPRAVADYEEPFEEPVRRRRKRGRNLGPAILLGLVVLLVLVGGAAGVYILQYKGKVHEQAVEKAKELYKAGDYTKAKKAYDELAAEYADRADVDDYKFFSDLAQMQQVTRGLTTRENPRPAIQALKDFVAARKDAPLAKPDKFGYDVFDAGKKVAEDAATYVQERVKGFGGDRGRLDELTKAEELIAAGRELPPLVEPFRPKDLPGLDDSLAKLAAAEADIGKARFTLARLDQAKAQLAEPTEQAMVETKAFLAAHGLTDHPEARDLMTKSEAEFLRRVAYTADPAGPAPPAAEGRGSFLFVAPVGAAKAVPRGQLDDPPTVFLAVARGVLYALDEDSGDLLWAARVGADTFDPPAVVTLETADGPTSLALVLGNVAGQAEASGRVLKTGEVKWRQLLPAPAAGPAAVVGGRAFVPVRDGVGTVVVINLTTGAREGRIVLGQPVAQVVARTGTQELFVAADARRVFVFDCTAGANPRCVRVMATNHPAGSLRTTPVMLGPRYLMFCQADGPAAMALRVFPVPDTPALAADAPPVTDPVAPAVQLQVPGWVWFPPVSDGERLAAVTDAGQFRLFGVNLPGNSDAALFALPSPTLPTPPDGAPVPGLALPAEDGAFWVLAGGSLQKYRLRLHPVRGLELVADGKAEPVGSPTQPVQLNPRRDTACFVVRSGNSSGCRAVAVRLRDGEPRWRRQLGLVPGGAPVAAGDGVLLADEDGGVVIIPGAAVATQATNPATVVATGLGGTVASSPGAAAGPTAVATGPNGQVFTLTPTAGEKGPQWSLRVFTNGTLTTSSTFPAPGAVAGVPLVLSGNLLIPASDGSLYRYKPGDASGRSEPLGRGPTWLTDRRGGDPVCYLVALDGDHFAASDGGRALNRWTWPGSGMWSSGDLRWELRDRVASVPAYFAPKDGRPSRLLIAEATGGVWQFAADRGGPALRSWLPGRTVSLPGGRVGPFGVSSAGRVCYAVEGKADERSAARWVVSLDPERADPAWVAEVAEPAVGAPVALPDGRWLVTDRAGGVTARASDTGRPAGEASVGLPGAVPAGAGVPVGNAVLVPLTDGSAAVVPLPAPAKE</sequence>
<evidence type="ECO:0000256" key="2">
    <source>
        <dbReference type="SAM" id="Phobius"/>
    </source>
</evidence>
<keyword evidence="2" id="KW-0812">Transmembrane</keyword>